<evidence type="ECO:0000313" key="6">
    <source>
        <dbReference type="Proteomes" id="UP000661077"/>
    </source>
</evidence>
<dbReference type="SMART" id="SM00895">
    <property type="entry name" value="FCD"/>
    <property type="match status" value="1"/>
</dbReference>
<proteinExistence type="predicted"/>
<keyword evidence="2" id="KW-0238">DNA-binding</keyword>
<dbReference type="InterPro" id="IPR036388">
    <property type="entry name" value="WH-like_DNA-bd_sf"/>
</dbReference>
<evidence type="ECO:0000256" key="1">
    <source>
        <dbReference type="ARBA" id="ARBA00023015"/>
    </source>
</evidence>
<dbReference type="Gene3D" id="1.10.10.10">
    <property type="entry name" value="Winged helix-like DNA-binding domain superfamily/Winged helix DNA-binding domain"/>
    <property type="match status" value="1"/>
</dbReference>
<dbReference type="SUPFAM" id="SSF46785">
    <property type="entry name" value="Winged helix' DNA-binding domain"/>
    <property type="match status" value="1"/>
</dbReference>
<evidence type="ECO:0000313" key="5">
    <source>
        <dbReference type="EMBL" id="MBM0104392.1"/>
    </source>
</evidence>
<dbReference type="InterPro" id="IPR008920">
    <property type="entry name" value="TF_FadR/GntR_C"/>
</dbReference>
<reference evidence="5 6" key="1">
    <citation type="journal article" date="2021" name="Int. J. Syst. Evol. Microbiol.">
        <title>Steroidobacter gossypii sp. nov., isolated from soil of cotton cropping field.</title>
        <authorList>
            <person name="Huang R."/>
            <person name="Yang S."/>
            <person name="Zhen C."/>
            <person name="Liu W."/>
        </authorList>
    </citation>
    <scope>NUCLEOTIDE SEQUENCE [LARGE SCALE GENOMIC DNA]</scope>
    <source>
        <strain evidence="5 6">S1-65</strain>
    </source>
</reference>
<evidence type="ECO:0000256" key="2">
    <source>
        <dbReference type="ARBA" id="ARBA00023125"/>
    </source>
</evidence>
<dbReference type="PANTHER" id="PTHR43537:SF24">
    <property type="entry name" value="GLUCONATE OPERON TRANSCRIPTIONAL REPRESSOR"/>
    <property type="match status" value="1"/>
</dbReference>
<dbReference type="SUPFAM" id="SSF48008">
    <property type="entry name" value="GntR ligand-binding domain-like"/>
    <property type="match status" value="1"/>
</dbReference>
<evidence type="ECO:0000259" key="4">
    <source>
        <dbReference type="PROSITE" id="PS50949"/>
    </source>
</evidence>
<name>A0ABS1WTU5_9GAMM</name>
<keyword evidence="3" id="KW-0804">Transcription</keyword>
<dbReference type="InterPro" id="IPR000524">
    <property type="entry name" value="Tscrpt_reg_HTH_GntR"/>
</dbReference>
<dbReference type="PROSITE" id="PS50949">
    <property type="entry name" value="HTH_GNTR"/>
    <property type="match status" value="1"/>
</dbReference>
<protein>
    <submittedName>
        <fullName evidence="5">GntR family transcriptional regulator</fullName>
    </submittedName>
</protein>
<accession>A0ABS1WTU5</accession>
<dbReference type="InterPro" id="IPR036390">
    <property type="entry name" value="WH_DNA-bd_sf"/>
</dbReference>
<dbReference type="Pfam" id="PF00392">
    <property type="entry name" value="GntR"/>
    <property type="match status" value="1"/>
</dbReference>
<dbReference type="PANTHER" id="PTHR43537">
    <property type="entry name" value="TRANSCRIPTIONAL REGULATOR, GNTR FAMILY"/>
    <property type="match status" value="1"/>
</dbReference>
<comment type="caution">
    <text evidence="5">The sequence shown here is derived from an EMBL/GenBank/DDBJ whole genome shotgun (WGS) entry which is preliminary data.</text>
</comment>
<dbReference type="EMBL" id="JAEVLS010000001">
    <property type="protein sequence ID" value="MBM0104392.1"/>
    <property type="molecule type" value="Genomic_DNA"/>
</dbReference>
<dbReference type="Pfam" id="PF07729">
    <property type="entry name" value="FCD"/>
    <property type="match status" value="1"/>
</dbReference>
<dbReference type="SMART" id="SM00345">
    <property type="entry name" value="HTH_GNTR"/>
    <property type="match status" value="1"/>
</dbReference>
<dbReference type="CDD" id="cd07377">
    <property type="entry name" value="WHTH_GntR"/>
    <property type="match status" value="1"/>
</dbReference>
<gene>
    <name evidence="5" type="ORF">JM946_06525</name>
</gene>
<dbReference type="PRINTS" id="PR00035">
    <property type="entry name" value="HTHGNTR"/>
</dbReference>
<keyword evidence="1" id="KW-0805">Transcription regulation</keyword>
<dbReference type="Gene3D" id="1.20.120.530">
    <property type="entry name" value="GntR ligand-binding domain-like"/>
    <property type="match status" value="1"/>
</dbReference>
<sequence>MEYQDLRIVENPTLVREHALDKLRNAISRGLYPPGMRLVERELCEALGVSRTSVREALRQLQAENLIEVGKRRNITVAVVSAKDAEDIYLMREMLETLAIKRFVALADDNAIKKLVRIHKDLRKVLNKGDVRELAIMAGEFYETILNGSGSKVIADMARQLLTRVNYLRMRAMAEPHRLEDGMHEWDRLIEAIVERNPTAAAKAMGEHLANARRAIVAKLQQEEEAAASAAAVPERAAAATRRSG</sequence>
<dbReference type="Proteomes" id="UP000661077">
    <property type="component" value="Unassembled WGS sequence"/>
</dbReference>
<organism evidence="5 6">
    <name type="scientific">Steroidobacter gossypii</name>
    <dbReference type="NCBI Taxonomy" id="2805490"/>
    <lineage>
        <taxon>Bacteria</taxon>
        <taxon>Pseudomonadati</taxon>
        <taxon>Pseudomonadota</taxon>
        <taxon>Gammaproteobacteria</taxon>
        <taxon>Steroidobacterales</taxon>
        <taxon>Steroidobacteraceae</taxon>
        <taxon>Steroidobacter</taxon>
    </lineage>
</organism>
<evidence type="ECO:0000256" key="3">
    <source>
        <dbReference type="ARBA" id="ARBA00023163"/>
    </source>
</evidence>
<dbReference type="InterPro" id="IPR011711">
    <property type="entry name" value="GntR_C"/>
</dbReference>
<dbReference type="RefSeq" id="WP_203166342.1">
    <property type="nucleotide sequence ID" value="NZ_JAEVLS010000001.1"/>
</dbReference>
<feature type="domain" description="HTH gntR-type" evidence="4">
    <location>
        <begin position="13"/>
        <end position="80"/>
    </location>
</feature>
<keyword evidence="6" id="KW-1185">Reference proteome</keyword>